<dbReference type="SUPFAM" id="SSF56784">
    <property type="entry name" value="HAD-like"/>
    <property type="match status" value="1"/>
</dbReference>
<dbReference type="InterPro" id="IPR000182">
    <property type="entry name" value="GNAT_dom"/>
</dbReference>
<dbReference type="Pfam" id="PF13302">
    <property type="entry name" value="Acetyltransf_3"/>
    <property type="match status" value="1"/>
</dbReference>
<dbReference type="Pfam" id="PF13419">
    <property type="entry name" value="HAD_2"/>
    <property type="match status" value="1"/>
</dbReference>
<reference evidence="2" key="1">
    <citation type="journal article" date="2021" name="PeerJ">
        <title>Extensive microbial diversity within the chicken gut microbiome revealed by metagenomics and culture.</title>
        <authorList>
            <person name="Gilroy R."/>
            <person name="Ravi A."/>
            <person name="Getino M."/>
            <person name="Pursley I."/>
            <person name="Horton D.L."/>
            <person name="Alikhan N.F."/>
            <person name="Baker D."/>
            <person name="Gharbi K."/>
            <person name="Hall N."/>
            <person name="Watson M."/>
            <person name="Adriaenssens E.M."/>
            <person name="Foster-Nyarko E."/>
            <person name="Jarju S."/>
            <person name="Secka A."/>
            <person name="Antonio M."/>
            <person name="Oren A."/>
            <person name="Chaudhuri R.R."/>
            <person name="La Ragione R."/>
            <person name="Hildebrand F."/>
            <person name="Pallen M.J."/>
        </authorList>
    </citation>
    <scope>NUCLEOTIDE SEQUENCE</scope>
    <source>
        <strain evidence="2">ChiSxjej6B18-287</strain>
    </source>
</reference>
<dbReference type="InterPro" id="IPR036412">
    <property type="entry name" value="HAD-like_sf"/>
</dbReference>
<feature type="domain" description="N-acetyltransferase" evidence="1">
    <location>
        <begin position="234"/>
        <end position="394"/>
    </location>
</feature>
<dbReference type="InterPro" id="IPR041492">
    <property type="entry name" value="HAD_2"/>
</dbReference>
<dbReference type="Proteomes" id="UP000823893">
    <property type="component" value="Unassembled WGS sequence"/>
</dbReference>
<dbReference type="Gene3D" id="3.40.630.30">
    <property type="match status" value="1"/>
</dbReference>
<dbReference type="PANTHER" id="PTHR18901">
    <property type="entry name" value="2-DEOXYGLUCOSE-6-PHOSPHATE PHOSPHATASE 2"/>
    <property type="match status" value="1"/>
</dbReference>
<keyword evidence="2" id="KW-0808">Transferase</keyword>
<dbReference type="EMBL" id="DWWV01000019">
    <property type="protein sequence ID" value="HJC09455.1"/>
    <property type="molecule type" value="Genomic_DNA"/>
</dbReference>
<evidence type="ECO:0000313" key="3">
    <source>
        <dbReference type="Proteomes" id="UP000823893"/>
    </source>
</evidence>
<accession>A0A9D2N3W6</accession>
<dbReference type="CDD" id="cd04301">
    <property type="entry name" value="NAT_SF"/>
    <property type="match status" value="1"/>
</dbReference>
<dbReference type="EC" id="2.3.1.-" evidence="2"/>
<proteinExistence type="predicted"/>
<dbReference type="AlphaFoldDB" id="A0A9D2N3W6"/>
<gene>
    <name evidence="2" type="ORF">H9935_01390</name>
</gene>
<dbReference type="NCBIfam" id="TIGR01549">
    <property type="entry name" value="HAD-SF-IA-v1"/>
    <property type="match status" value="1"/>
</dbReference>
<reference evidence="2" key="2">
    <citation type="submission" date="2021-04" db="EMBL/GenBank/DDBJ databases">
        <authorList>
            <person name="Gilroy R."/>
        </authorList>
    </citation>
    <scope>NUCLEOTIDE SEQUENCE</scope>
    <source>
        <strain evidence="2">ChiSxjej6B18-287</strain>
    </source>
</reference>
<evidence type="ECO:0000313" key="2">
    <source>
        <dbReference type="EMBL" id="HJC09455.1"/>
    </source>
</evidence>
<dbReference type="SUPFAM" id="SSF55729">
    <property type="entry name" value="Acyl-CoA N-acyltransferases (Nat)"/>
    <property type="match status" value="1"/>
</dbReference>
<organism evidence="2 3">
    <name type="scientific">Candidatus Blautia merdigallinarum</name>
    <dbReference type="NCBI Taxonomy" id="2838495"/>
    <lineage>
        <taxon>Bacteria</taxon>
        <taxon>Bacillati</taxon>
        <taxon>Bacillota</taxon>
        <taxon>Clostridia</taxon>
        <taxon>Lachnospirales</taxon>
        <taxon>Lachnospiraceae</taxon>
        <taxon>Blautia</taxon>
    </lineage>
</organism>
<evidence type="ECO:0000259" key="1">
    <source>
        <dbReference type="PROSITE" id="PS51186"/>
    </source>
</evidence>
<comment type="caution">
    <text evidence="2">The sequence shown here is derived from an EMBL/GenBank/DDBJ whole genome shotgun (WGS) entry which is preliminary data.</text>
</comment>
<dbReference type="InterPro" id="IPR023214">
    <property type="entry name" value="HAD_sf"/>
</dbReference>
<dbReference type="NCBIfam" id="TIGR01509">
    <property type="entry name" value="HAD-SF-IA-v3"/>
    <property type="match status" value="1"/>
</dbReference>
<sequence length="394" mass="45299">MLKGIIFDMDGVLINSEPFHYRVWKETLKERGVDLDYDIYKDCIGSTMGFLMGILHKHYGISFQDSSLVREMRKKKEELMKKEGYPPLIPYVKELLQKLARQGYRMAVASSSPQLYIEEVTRHWEIGQYFDKLVSGESVEKPKPAPDVFLKAAGELGLRPEECMVVEDSENGCRAARNAGITCMAYYNPDSGKQDLGSAYMVIEGYEEIDSAFMEKVYCHSHHLPAVVCETDRLLIREMKKEDIPRLMEICSQETSRDACEGVAKPLSEELEGFDAYRSYMYELCDMGYWSVLKKDTGEIIGRAGIEPKFWNRKKTVVEMGYIIDEKYRRQGYAYEACQGIIQESAKRGAVYLHCRIKSGNKASVNLAEKLGFQKIDYHLEDDGDDMEVWRYTC</sequence>
<keyword evidence="2" id="KW-0012">Acyltransferase</keyword>
<dbReference type="SFLD" id="SFLDG01135">
    <property type="entry name" value="C1.5.6:_HAD__Beta-PGM__Phospha"/>
    <property type="match status" value="1"/>
</dbReference>
<dbReference type="PANTHER" id="PTHR18901:SF38">
    <property type="entry name" value="PSEUDOURIDINE-5'-PHOSPHATASE"/>
    <property type="match status" value="1"/>
</dbReference>
<dbReference type="InterPro" id="IPR006439">
    <property type="entry name" value="HAD-SF_hydro_IA"/>
</dbReference>
<dbReference type="Gene3D" id="1.10.150.240">
    <property type="entry name" value="Putative phosphatase, domain 2"/>
    <property type="match status" value="1"/>
</dbReference>
<dbReference type="InterPro" id="IPR023198">
    <property type="entry name" value="PGP-like_dom2"/>
</dbReference>
<dbReference type="PRINTS" id="PR00413">
    <property type="entry name" value="HADHALOGNASE"/>
</dbReference>
<name>A0A9D2N3W6_9FIRM</name>
<dbReference type="InterPro" id="IPR016181">
    <property type="entry name" value="Acyl_CoA_acyltransferase"/>
</dbReference>
<dbReference type="SFLD" id="SFLDG01129">
    <property type="entry name" value="C1.5:_HAD__Beta-PGM__Phosphata"/>
    <property type="match status" value="1"/>
</dbReference>
<dbReference type="PROSITE" id="PS51186">
    <property type="entry name" value="GNAT"/>
    <property type="match status" value="1"/>
</dbReference>
<dbReference type="Gene3D" id="3.40.50.1000">
    <property type="entry name" value="HAD superfamily/HAD-like"/>
    <property type="match status" value="1"/>
</dbReference>
<protein>
    <submittedName>
        <fullName evidence="2">GNAT family N-acetyltransferase</fullName>
        <ecNumber evidence="2">2.3.1.-</ecNumber>
    </submittedName>
</protein>
<dbReference type="GO" id="GO:0016747">
    <property type="term" value="F:acyltransferase activity, transferring groups other than amino-acyl groups"/>
    <property type="evidence" value="ECO:0007669"/>
    <property type="project" value="InterPro"/>
</dbReference>
<dbReference type="SFLD" id="SFLDS00003">
    <property type="entry name" value="Haloacid_Dehalogenase"/>
    <property type="match status" value="1"/>
</dbReference>